<feature type="transmembrane region" description="Helical" evidence="6">
    <location>
        <begin position="217"/>
        <end position="237"/>
    </location>
</feature>
<name>A0A5K7Z5L7_9BACT</name>
<dbReference type="PANTHER" id="PTHR23505:SF79">
    <property type="entry name" value="PROTEIN SPINSTER"/>
    <property type="match status" value="1"/>
</dbReference>
<evidence type="ECO:0000313" key="8">
    <source>
        <dbReference type="EMBL" id="BBO75203.1"/>
    </source>
</evidence>
<feature type="transmembrane region" description="Helical" evidence="6">
    <location>
        <begin position="134"/>
        <end position="155"/>
    </location>
</feature>
<dbReference type="KEGG" id="dwd:DSCW_26200"/>
<evidence type="ECO:0000256" key="5">
    <source>
        <dbReference type="ARBA" id="ARBA00023136"/>
    </source>
</evidence>
<feature type="transmembrane region" description="Helical" evidence="6">
    <location>
        <begin position="314"/>
        <end position="334"/>
    </location>
</feature>
<dbReference type="GO" id="GO:0022857">
    <property type="term" value="F:transmembrane transporter activity"/>
    <property type="evidence" value="ECO:0007669"/>
    <property type="project" value="InterPro"/>
</dbReference>
<feature type="transmembrane region" description="Helical" evidence="6">
    <location>
        <begin position="287"/>
        <end position="308"/>
    </location>
</feature>
<keyword evidence="3 6" id="KW-0812">Transmembrane</keyword>
<evidence type="ECO:0000313" key="9">
    <source>
        <dbReference type="Proteomes" id="UP000427769"/>
    </source>
</evidence>
<feature type="transmembrane region" description="Helical" evidence="6">
    <location>
        <begin position="73"/>
        <end position="93"/>
    </location>
</feature>
<dbReference type="InterPro" id="IPR044770">
    <property type="entry name" value="MFS_spinster-like"/>
</dbReference>
<keyword evidence="5 6" id="KW-0472">Membrane</keyword>
<protein>
    <submittedName>
        <fullName evidence="8">MFS transporter</fullName>
    </submittedName>
</protein>
<feature type="transmembrane region" description="Helical" evidence="6">
    <location>
        <begin position="257"/>
        <end position="275"/>
    </location>
</feature>
<feature type="transmembrane region" description="Helical" evidence="6">
    <location>
        <begin position="161"/>
        <end position="182"/>
    </location>
</feature>
<proteinExistence type="predicted"/>
<gene>
    <name evidence="8" type="primary">exuT</name>
    <name evidence="8" type="ORF">DSCW_26200</name>
</gene>
<feature type="transmembrane region" description="Helical" evidence="6">
    <location>
        <begin position="346"/>
        <end position="367"/>
    </location>
</feature>
<evidence type="ECO:0000256" key="3">
    <source>
        <dbReference type="ARBA" id="ARBA00022692"/>
    </source>
</evidence>
<dbReference type="PROSITE" id="PS50850">
    <property type="entry name" value="MFS"/>
    <property type="match status" value="1"/>
</dbReference>
<dbReference type="CDD" id="cd17328">
    <property type="entry name" value="MFS_spinster_like"/>
    <property type="match status" value="1"/>
</dbReference>
<dbReference type="SUPFAM" id="SSF103473">
    <property type="entry name" value="MFS general substrate transporter"/>
    <property type="match status" value="1"/>
</dbReference>
<dbReference type="AlphaFoldDB" id="A0A5K7Z5L7"/>
<evidence type="ECO:0000256" key="4">
    <source>
        <dbReference type="ARBA" id="ARBA00022989"/>
    </source>
</evidence>
<dbReference type="InterPro" id="IPR011701">
    <property type="entry name" value="MFS"/>
</dbReference>
<dbReference type="Gene3D" id="1.20.1250.20">
    <property type="entry name" value="MFS general substrate transporter like domains"/>
    <property type="match status" value="2"/>
</dbReference>
<dbReference type="RefSeq" id="WP_155304145.1">
    <property type="nucleotide sequence ID" value="NZ_AP021875.1"/>
</dbReference>
<keyword evidence="9" id="KW-1185">Reference proteome</keyword>
<keyword evidence="2" id="KW-0813">Transport</keyword>
<feature type="transmembrane region" description="Helical" evidence="6">
    <location>
        <begin position="46"/>
        <end position="67"/>
    </location>
</feature>
<dbReference type="PANTHER" id="PTHR23505">
    <property type="entry name" value="SPINSTER"/>
    <property type="match status" value="1"/>
</dbReference>
<feature type="transmembrane region" description="Helical" evidence="6">
    <location>
        <begin position="12"/>
        <end position="34"/>
    </location>
</feature>
<dbReference type="Pfam" id="PF07690">
    <property type="entry name" value="MFS_1"/>
    <property type="match status" value="1"/>
</dbReference>
<feature type="transmembrane region" description="Helical" evidence="6">
    <location>
        <begin position="379"/>
        <end position="401"/>
    </location>
</feature>
<sequence>MTQSQSWKVFWLLFLLYMFDYMDRMVVVSLFPFLKQDMGITDAQCGLLVSAVYWSILIVSFPASVLVDRWSRTRSISIMAAIWSMATLACAFTRTFSHLFTARAVIGVGEAGYAPGGTAMLSNYFPQEKRARILGLWNASIPLGSALGIGLGGFVAHHFGWRHAFGLVALPGLVLAILFYFVRDYPTVRLTKKALSGEETKLRFSDLTRQFTHNRTLVCNNLAFALNVFVTTSLLTWLPTYFHRFDGLAMDAAGMKASSIMILAIIGAPLGGYLSDAWMKKRENARLLFPAVSSVVTGILLWVAFTFLRGNAQYGVLFLIGISAVAFVPSCVAVTQDVVHPGLRAISLSLNIIIQHLLGSSLAPVVIGRLSDAYGLDKALTFLPGFAFLAGVLLFAGSFYYKGDLFT</sequence>
<evidence type="ECO:0000259" key="7">
    <source>
        <dbReference type="PROSITE" id="PS50850"/>
    </source>
</evidence>
<organism evidence="8 9">
    <name type="scientific">Desulfosarcina widdelii</name>
    <dbReference type="NCBI Taxonomy" id="947919"/>
    <lineage>
        <taxon>Bacteria</taxon>
        <taxon>Pseudomonadati</taxon>
        <taxon>Thermodesulfobacteriota</taxon>
        <taxon>Desulfobacteria</taxon>
        <taxon>Desulfobacterales</taxon>
        <taxon>Desulfosarcinaceae</taxon>
        <taxon>Desulfosarcina</taxon>
    </lineage>
</organism>
<dbReference type="OrthoDB" id="9812221at2"/>
<dbReference type="InterPro" id="IPR020846">
    <property type="entry name" value="MFS_dom"/>
</dbReference>
<evidence type="ECO:0000256" key="2">
    <source>
        <dbReference type="ARBA" id="ARBA00022448"/>
    </source>
</evidence>
<dbReference type="InterPro" id="IPR036259">
    <property type="entry name" value="MFS_trans_sf"/>
</dbReference>
<comment type="subcellular location">
    <subcellularLocation>
        <location evidence="1">Membrane</location>
        <topology evidence="1">Multi-pass membrane protein</topology>
    </subcellularLocation>
</comment>
<dbReference type="GO" id="GO:0016020">
    <property type="term" value="C:membrane"/>
    <property type="evidence" value="ECO:0007669"/>
    <property type="project" value="UniProtKB-SubCell"/>
</dbReference>
<reference evidence="8 9" key="1">
    <citation type="submission" date="2019-11" db="EMBL/GenBank/DDBJ databases">
        <title>Comparative genomics of hydrocarbon-degrading Desulfosarcina strains.</title>
        <authorList>
            <person name="Watanabe M."/>
            <person name="Kojima H."/>
            <person name="Fukui M."/>
        </authorList>
    </citation>
    <scope>NUCLEOTIDE SEQUENCE [LARGE SCALE GENOMIC DNA]</scope>
    <source>
        <strain evidence="8 9">PP31</strain>
    </source>
</reference>
<feature type="domain" description="Major facilitator superfamily (MFS) profile" evidence="7">
    <location>
        <begin position="9"/>
        <end position="407"/>
    </location>
</feature>
<dbReference type="EMBL" id="AP021875">
    <property type="protein sequence ID" value="BBO75203.1"/>
    <property type="molecule type" value="Genomic_DNA"/>
</dbReference>
<accession>A0A5K7Z5L7</accession>
<evidence type="ECO:0000256" key="6">
    <source>
        <dbReference type="SAM" id="Phobius"/>
    </source>
</evidence>
<dbReference type="Proteomes" id="UP000427769">
    <property type="component" value="Chromosome"/>
</dbReference>
<keyword evidence="4 6" id="KW-1133">Transmembrane helix</keyword>
<evidence type="ECO:0000256" key="1">
    <source>
        <dbReference type="ARBA" id="ARBA00004141"/>
    </source>
</evidence>